<dbReference type="RefSeq" id="WP_174716359.1">
    <property type="nucleotide sequence ID" value="NZ_CP054569.1"/>
</dbReference>
<evidence type="ECO:0000256" key="3">
    <source>
        <dbReference type="ARBA" id="ARBA00023027"/>
    </source>
</evidence>
<dbReference type="SUPFAM" id="SSF52283">
    <property type="entry name" value="Formate/glycerate dehydrogenase catalytic domain-like"/>
    <property type="match status" value="1"/>
</dbReference>
<feature type="domain" description="D-isomer specific 2-hydroxyacid dehydrogenase NAD-binding" evidence="6">
    <location>
        <begin position="109"/>
        <end position="279"/>
    </location>
</feature>
<evidence type="ECO:0000259" key="5">
    <source>
        <dbReference type="Pfam" id="PF00389"/>
    </source>
</evidence>
<dbReference type="InterPro" id="IPR006140">
    <property type="entry name" value="D-isomer_DH_NAD-bd"/>
</dbReference>
<evidence type="ECO:0000256" key="1">
    <source>
        <dbReference type="ARBA" id="ARBA00022857"/>
    </source>
</evidence>
<evidence type="ECO:0000256" key="2">
    <source>
        <dbReference type="ARBA" id="ARBA00023002"/>
    </source>
</evidence>
<keyword evidence="1" id="KW-0521">NADP</keyword>
<dbReference type="Pfam" id="PF02826">
    <property type="entry name" value="2-Hacid_dh_C"/>
    <property type="match status" value="1"/>
</dbReference>
<dbReference type="FunFam" id="3.40.50.720:FF:000213">
    <property type="entry name" value="Putative 2-hydroxyacid dehydrogenase"/>
    <property type="match status" value="1"/>
</dbReference>
<dbReference type="SUPFAM" id="SSF51735">
    <property type="entry name" value="NAD(P)-binding Rossmann-fold domains"/>
    <property type="match status" value="1"/>
</dbReference>
<keyword evidence="3" id="KW-0520">NAD</keyword>
<name>A0A6N0JL43_ACHDE</name>
<evidence type="ECO:0000259" key="6">
    <source>
        <dbReference type="Pfam" id="PF02826"/>
    </source>
</evidence>
<dbReference type="GO" id="GO:0005829">
    <property type="term" value="C:cytosol"/>
    <property type="evidence" value="ECO:0007669"/>
    <property type="project" value="TreeGrafter"/>
</dbReference>
<dbReference type="Pfam" id="PF00389">
    <property type="entry name" value="2-Hacid_dh"/>
    <property type="match status" value="1"/>
</dbReference>
<dbReference type="PANTHER" id="PTHR10996">
    <property type="entry name" value="2-HYDROXYACID DEHYDROGENASE-RELATED"/>
    <property type="match status" value="1"/>
</dbReference>
<comment type="similarity">
    <text evidence="4">Belongs to the D-isomer specific 2-hydroxyacid dehydrogenase family.</text>
</comment>
<protein>
    <submittedName>
        <fullName evidence="7">2-hydroxyacid dehydrogenase</fullName>
    </submittedName>
</protein>
<dbReference type="Gene3D" id="3.40.50.720">
    <property type="entry name" value="NAD(P)-binding Rossmann-like Domain"/>
    <property type="match status" value="2"/>
</dbReference>
<dbReference type="GO" id="GO:0016618">
    <property type="term" value="F:hydroxypyruvate reductase [NAD(P)H] activity"/>
    <property type="evidence" value="ECO:0007669"/>
    <property type="project" value="TreeGrafter"/>
</dbReference>
<dbReference type="AlphaFoldDB" id="A0A6N0JL43"/>
<evidence type="ECO:0000256" key="4">
    <source>
        <dbReference type="RuleBase" id="RU003719"/>
    </source>
</evidence>
<dbReference type="EMBL" id="CP054569">
    <property type="protein sequence ID" value="QKQ47520.1"/>
    <property type="molecule type" value="Genomic_DNA"/>
</dbReference>
<keyword evidence="2 4" id="KW-0560">Oxidoreductase</keyword>
<dbReference type="GO" id="GO:0051287">
    <property type="term" value="F:NAD binding"/>
    <property type="evidence" value="ECO:0007669"/>
    <property type="project" value="InterPro"/>
</dbReference>
<dbReference type="CDD" id="cd12156">
    <property type="entry name" value="HPPR"/>
    <property type="match status" value="1"/>
</dbReference>
<evidence type="ECO:0000313" key="8">
    <source>
        <dbReference type="Proteomes" id="UP000509782"/>
    </source>
</evidence>
<dbReference type="InterPro" id="IPR006139">
    <property type="entry name" value="D-isomer_2_OHA_DH_cat_dom"/>
</dbReference>
<dbReference type="PANTHER" id="PTHR10996:SF178">
    <property type="entry name" value="2-HYDROXYACID DEHYDROGENASE YGL185C-RELATED"/>
    <property type="match status" value="1"/>
</dbReference>
<sequence length="330" mass="33976">MTIPLLILIESVQDYLPALESRGFRAIYAPTAEARAQAIRDHAAEIRIVLTRGATGCYADEIAALPALEMICSLGVGYENIDLAAAAARGIVVTNGPGANAVAVADHAMALLLGAARRLPQADAWVRQGHWSGFMGPQITGKRLGILGLGTIGMEIARRGADGFGMQVGYYNRRARPDCGHTYFDSPRALAAASDFLVVATPGGAGTRHLVDAEVLEALGPSGYLINIARGSVVDTQALIAALAAGRIAGAGLDVVDGEPVIPEALKRLDNVVLTPHSAGRSPEAVDATVALFLENAGAHFAGRPVLTPVAASAAPGVAGQENPQASGRT</sequence>
<evidence type="ECO:0000313" key="7">
    <source>
        <dbReference type="EMBL" id="QKQ47520.1"/>
    </source>
</evidence>
<gene>
    <name evidence="7" type="ORF">FOC81_12785</name>
</gene>
<dbReference type="InterPro" id="IPR050223">
    <property type="entry name" value="D-isomer_2-hydroxyacid_DH"/>
</dbReference>
<dbReference type="GO" id="GO:0030267">
    <property type="term" value="F:glyoxylate reductase (NADPH) activity"/>
    <property type="evidence" value="ECO:0007669"/>
    <property type="project" value="TreeGrafter"/>
</dbReference>
<proteinExistence type="inferred from homology"/>
<reference evidence="7 8" key="1">
    <citation type="submission" date="2020-05" db="EMBL/GenBank/DDBJ databases">
        <title>FDA dAtabase for Regulatory Grade micrObial Sequences (FDA-ARGOS): Supporting development and validation of Infectious Disease Dx tests.</title>
        <authorList>
            <person name="Sproer C."/>
            <person name="Gronow S."/>
            <person name="Severitt S."/>
            <person name="Schroder I."/>
            <person name="Tallon L."/>
            <person name="Sadzewicz L."/>
            <person name="Zhao X."/>
            <person name="Vavikolanu K."/>
            <person name="Mehta A."/>
            <person name="Aluvathingal J."/>
            <person name="Nadendla S."/>
            <person name="Myers T."/>
            <person name="Yan Y."/>
            <person name="Sichtig H."/>
        </authorList>
    </citation>
    <scope>NUCLEOTIDE SEQUENCE [LARGE SCALE GENOMIC DNA]</scope>
    <source>
        <strain evidence="7 8">FDAARGOS_787</strain>
    </source>
</reference>
<dbReference type="Proteomes" id="UP000509782">
    <property type="component" value="Chromosome"/>
</dbReference>
<accession>A0A6N0JL43</accession>
<feature type="domain" description="D-isomer specific 2-hydroxyacid dehydrogenase catalytic" evidence="5">
    <location>
        <begin position="33"/>
        <end position="310"/>
    </location>
</feature>
<dbReference type="InterPro" id="IPR036291">
    <property type="entry name" value="NAD(P)-bd_dom_sf"/>
</dbReference>
<organism evidence="7 8">
    <name type="scientific">Achromobacter denitrificans</name>
    <name type="common">Alcaligenes denitrificans</name>
    <dbReference type="NCBI Taxonomy" id="32002"/>
    <lineage>
        <taxon>Bacteria</taxon>
        <taxon>Pseudomonadati</taxon>
        <taxon>Pseudomonadota</taxon>
        <taxon>Betaproteobacteria</taxon>
        <taxon>Burkholderiales</taxon>
        <taxon>Alcaligenaceae</taxon>
        <taxon>Achromobacter</taxon>
    </lineage>
</organism>